<gene>
    <name evidence="1" type="ORF">AV942_08635</name>
</gene>
<name>A0AAC9AD44_9ALTE</name>
<protein>
    <submittedName>
        <fullName evidence="1">Uncharacterized protein</fullName>
    </submittedName>
</protein>
<organism evidence="1 2">
    <name type="scientific">Alteromonas mediterranea</name>
    <dbReference type="NCBI Taxonomy" id="314275"/>
    <lineage>
        <taxon>Bacteria</taxon>
        <taxon>Pseudomonadati</taxon>
        <taxon>Pseudomonadota</taxon>
        <taxon>Gammaproteobacteria</taxon>
        <taxon>Alteromonadales</taxon>
        <taxon>Alteromonadaceae</taxon>
        <taxon>Alteromonas/Salinimonas group</taxon>
        <taxon>Alteromonas</taxon>
    </lineage>
</organism>
<evidence type="ECO:0000313" key="1">
    <source>
        <dbReference type="EMBL" id="AMJ78352.1"/>
    </source>
</evidence>
<proteinExistence type="predicted"/>
<sequence length="92" mass="10609">MDGKYTYQGMNRFRLTPKISQVLTDESAWDLVKQVIVREELIKKEEGPKHPWCNKTFNPMNPCDCGNCSVVLGQYSGLRPIPMDGRSKLSFW</sequence>
<dbReference type="AlphaFoldDB" id="A0AAC9AD44"/>
<evidence type="ECO:0000313" key="2">
    <source>
        <dbReference type="Proteomes" id="UP000061468"/>
    </source>
</evidence>
<reference evidence="1 2" key="1">
    <citation type="submission" date="2015-12" db="EMBL/GenBank/DDBJ databases">
        <title>Intraspecies pangenome expansion in the marine bacterium Alteromonas.</title>
        <authorList>
            <person name="Lopez-Perez M."/>
            <person name="Rodriguez-Valera F."/>
        </authorList>
    </citation>
    <scope>NUCLEOTIDE SEQUENCE [LARGE SCALE GENOMIC DNA]</scope>
    <source>
        <strain evidence="1 2">UM8</strain>
    </source>
</reference>
<accession>A0AAC9AD44</accession>
<dbReference type="Proteomes" id="UP000061468">
    <property type="component" value="Chromosome"/>
</dbReference>
<dbReference type="EMBL" id="CP013928">
    <property type="protein sequence ID" value="AMJ78352.1"/>
    <property type="molecule type" value="Genomic_DNA"/>
</dbReference>